<gene>
    <name evidence="1" type="primary">NCL1_48983</name>
    <name evidence="1" type="ORF">TNCT_449581</name>
</gene>
<name>A0A8X6J964_TRICU</name>
<dbReference type="EMBL" id="BMAO01007415">
    <property type="protein sequence ID" value="GFR15773.1"/>
    <property type="molecule type" value="Genomic_DNA"/>
</dbReference>
<keyword evidence="2" id="KW-1185">Reference proteome</keyword>
<proteinExistence type="predicted"/>
<sequence>MSYITTSRNVIKFQIESSEEYGYLKPPFRHSILFILTRNLELEKCLSYAFSKVAKPTVVVDNYVPFREWQGRTDLEDDSDESDGMDQRIDKYNGREYYLVPEIMSVKCCSLVNDSLNLMEFVEDWLKNLRFKNVDCFNSMYKSIWRRLYANNKTYFCSSDIDIAAFLKEQRIKNKPINVFNEIFKRERGETFNQRGILESIASPYYYALPHQKEENDERLNRYRTYYHQFLLDGFSIWKGPFIFYCSLIAEEFN</sequence>
<organism evidence="1 2">
    <name type="scientific">Trichonephila clavata</name>
    <name type="common">Joro spider</name>
    <name type="synonym">Nephila clavata</name>
    <dbReference type="NCBI Taxonomy" id="2740835"/>
    <lineage>
        <taxon>Eukaryota</taxon>
        <taxon>Metazoa</taxon>
        <taxon>Ecdysozoa</taxon>
        <taxon>Arthropoda</taxon>
        <taxon>Chelicerata</taxon>
        <taxon>Arachnida</taxon>
        <taxon>Araneae</taxon>
        <taxon>Araneomorphae</taxon>
        <taxon>Entelegynae</taxon>
        <taxon>Araneoidea</taxon>
        <taxon>Nephilidae</taxon>
        <taxon>Trichonephila</taxon>
    </lineage>
</organism>
<reference evidence="1" key="1">
    <citation type="submission" date="2020-07" db="EMBL/GenBank/DDBJ databases">
        <title>Multicomponent nature underlies the extraordinary mechanical properties of spider dragline silk.</title>
        <authorList>
            <person name="Kono N."/>
            <person name="Nakamura H."/>
            <person name="Mori M."/>
            <person name="Yoshida Y."/>
            <person name="Ohtoshi R."/>
            <person name="Malay A.D."/>
            <person name="Moran D.A.P."/>
            <person name="Tomita M."/>
            <person name="Numata K."/>
            <person name="Arakawa K."/>
        </authorList>
    </citation>
    <scope>NUCLEOTIDE SEQUENCE</scope>
</reference>
<accession>A0A8X6J964</accession>
<evidence type="ECO:0000313" key="1">
    <source>
        <dbReference type="EMBL" id="GFR15773.1"/>
    </source>
</evidence>
<comment type="caution">
    <text evidence="1">The sequence shown here is derived from an EMBL/GenBank/DDBJ whole genome shotgun (WGS) entry which is preliminary data.</text>
</comment>
<protein>
    <submittedName>
        <fullName evidence="1">Uncharacterized protein</fullName>
    </submittedName>
</protein>
<dbReference type="Proteomes" id="UP000887116">
    <property type="component" value="Unassembled WGS sequence"/>
</dbReference>
<dbReference type="AlphaFoldDB" id="A0A8X6J964"/>
<evidence type="ECO:0000313" key="2">
    <source>
        <dbReference type="Proteomes" id="UP000887116"/>
    </source>
</evidence>